<dbReference type="Proteomes" id="UP000298652">
    <property type="component" value="Chromosome 1"/>
</dbReference>
<sequence>MRRGRAERRPGRTPPRYRSGRSARHLAGGNRDVALVRVLLLCNPAPIPQHSLPAMLSRVGITLVCLSMPC</sequence>
<name>A0A4U6WFX5_SETVI</name>
<dbReference type="EMBL" id="CM016552">
    <property type="protein sequence ID" value="TKW41748.1"/>
    <property type="molecule type" value="Genomic_DNA"/>
</dbReference>
<accession>A0A4U6WFX5</accession>
<feature type="region of interest" description="Disordered" evidence="1">
    <location>
        <begin position="1"/>
        <end position="23"/>
    </location>
</feature>
<evidence type="ECO:0000313" key="3">
    <source>
        <dbReference type="Proteomes" id="UP000298652"/>
    </source>
</evidence>
<evidence type="ECO:0000256" key="1">
    <source>
        <dbReference type="SAM" id="MobiDB-lite"/>
    </source>
</evidence>
<organism evidence="2 3">
    <name type="scientific">Setaria viridis</name>
    <name type="common">Green bristlegrass</name>
    <name type="synonym">Setaria italica subsp. viridis</name>
    <dbReference type="NCBI Taxonomy" id="4556"/>
    <lineage>
        <taxon>Eukaryota</taxon>
        <taxon>Viridiplantae</taxon>
        <taxon>Streptophyta</taxon>
        <taxon>Embryophyta</taxon>
        <taxon>Tracheophyta</taxon>
        <taxon>Spermatophyta</taxon>
        <taxon>Magnoliopsida</taxon>
        <taxon>Liliopsida</taxon>
        <taxon>Poales</taxon>
        <taxon>Poaceae</taxon>
        <taxon>PACMAD clade</taxon>
        <taxon>Panicoideae</taxon>
        <taxon>Panicodae</taxon>
        <taxon>Paniceae</taxon>
        <taxon>Cenchrinae</taxon>
        <taxon>Setaria</taxon>
    </lineage>
</organism>
<reference evidence="2" key="1">
    <citation type="submission" date="2019-03" db="EMBL/GenBank/DDBJ databases">
        <title>WGS assembly of Setaria viridis.</title>
        <authorList>
            <person name="Huang P."/>
            <person name="Jenkins J."/>
            <person name="Grimwood J."/>
            <person name="Barry K."/>
            <person name="Healey A."/>
            <person name="Mamidi S."/>
            <person name="Sreedasyam A."/>
            <person name="Shu S."/>
            <person name="Feldman M."/>
            <person name="Wu J."/>
            <person name="Yu Y."/>
            <person name="Chen C."/>
            <person name="Johnson J."/>
            <person name="Rokhsar D."/>
            <person name="Baxter I."/>
            <person name="Schmutz J."/>
            <person name="Brutnell T."/>
            <person name="Kellogg E."/>
        </authorList>
    </citation>
    <scope>NUCLEOTIDE SEQUENCE [LARGE SCALE GENOMIC DNA]</scope>
</reference>
<evidence type="ECO:0000313" key="2">
    <source>
        <dbReference type="EMBL" id="TKW41748.1"/>
    </source>
</evidence>
<dbReference type="Gramene" id="TKW41748">
    <property type="protein sequence ID" value="TKW41748"/>
    <property type="gene ID" value="SEVIR_1G337950v2"/>
</dbReference>
<protein>
    <submittedName>
        <fullName evidence="2">Uncharacterized protein</fullName>
    </submittedName>
</protein>
<gene>
    <name evidence="2" type="ORF">SEVIR_1G337950v2</name>
</gene>
<keyword evidence="3" id="KW-1185">Reference proteome</keyword>
<proteinExistence type="predicted"/>
<dbReference type="AlphaFoldDB" id="A0A4U6WFX5"/>